<comment type="catalytic activity">
    <reaction evidence="10 11">
        <text>7-carboxy-7-carbaguanine + NH4(+) + 2 ATP = 7-cyano-7-carbaguanine + 2 AMP + 2 diphosphate + 2 H(+)</text>
        <dbReference type="Rhea" id="RHEA:27982"/>
        <dbReference type="ChEBI" id="CHEBI:15378"/>
        <dbReference type="ChEBI" id="CHEBI:28938"/>
        <dbReference type="ChEBI" id="CHEBI:30616"/>
        <dbReference type="ChEBI" id="CHEBI:33019"/>
        <dbReference type="ChEBI" id="CHEBI:45075"/>
        <dbReference type="ChEBI" id="CHEBI:61036"/>
        <dbReference type="ChEBI" id="CHEBI:456215"/>
        <dbReference type="EC" id="6.3.4.20"/>
    </reaction>
</comment>
<sequence length="221" mass="24437">MKAVVLLSGGQDSTTCLYWAKERFEDVHAVSFDYGQTNIEEVERARKIAKEAKSQHRVFDISGILRTGSLVTGENHNSKSSINSDLPASFVGGRNLLFLTITASYCAEFGINDIVIGACQSDFNGYPDCRRNTITAMELSLSLGMGMGDIRIHSPLMYLSKAEIWKLSKELGCIDVIVNDTLTDYNGNTSKMNEWGVGDEDNNGSKLRAEGYREAKMKGWI</sequence>
<dbReference type="PANTHER" id="PTHR42914">
    <property type="entry name" value="7-CYANO-7-DEAZAGUANINE SYNTHASE"/>
    <property type="match status" value="1"/>
</dbReference>
<dbReference type="SUPFAM" id="SSF52402">
    <property type="entry name" value="Adenine nucleotide alpha hydrolases-like"/>
    <property type="match status" value="1"/>
</dbReference>
<dbReference type="EMBL" id="FQYI01000008">
    <property type="protein sequence ID" value="SHJ05442.1"/>
    <property type="molecule type" value="Genomic_DNA"/>
</dbReference>
<dbReference type="GO" id="GO:0046872">
    <property type="term" value="F:metal ion binding"/>
    <property type="evidence" value="ECO:0007669"/>
    <property type="project" value="UniProtKB-KW"/>
</dbReference>
<keyword evidence="2 11" id="KW-0436">Ligase</keyword>
<evidence type="ECO:0000256" key="10">
    <source>
        <dbReference type="ARBA" id="ARBA00047890"/>
    </source>
</evidence>
<evidence type="ECO:0000313" key="13">
    <source>
        <dbReference type="Proteomes" id="UP000184335"/>
    </source>
</evidence>
<name>A0A1M6G662_9FLAO</name>
<evidence type="ECO:0000256" key="2">
    <source>
        <dbReference type="ARBA" id="ARBA00022598"/>
    </source>
</evidence>
<evidence type="ECO:0000256" key="4">
    <source>
        <dbReference type="ARBA" id="ARBA00022741"/>
    </source>
</evidence>
<keyword evidence="6" id="KW-0862">Zinc</keyword>
<evidence type="ECO:0000256" key="8">
    <source>
        <dbReference type="ARBA" id="ARBA00037993"/>
    </source>
</evidence>
<dbReference type="UniPathway" id="UPA00391"/>
<dbReference type="Proteomes" id="UP000184335">
    <property type="component" value="Unassembled WGS sequence"/>
</dbReference>
<organism evidence="12 13">
    <name type="scientific">Cruoricaptor ignavus</name>
    <dbReference type="NCBI Taxonomy" id="1118202"/>
    <lineage>
        <taxon>Bacteria</taxon>
        <taxon>Pseudomonadati</taxon>
        <taxon>Bacteroidota</taxon>
        <taxon>Flavobacteriia</taxon>
        <taxon>Flavobacteriales</taxon>
        <taxon>Weeksellaceae</taxon>
        <taxon>Cruoricaptor</taxon>
    </lineage>
</organism>
<dbReference type="InterPro" id="IPR014729">
    <property type="entry name" value="Rossmann-like_a/b/a_fold"/>
</dbReference>
<evidence type="ECO:0000256" key="1">
    <source>
        <dbReference type="ARBA" id="ARBA00005061"/>
    </source>
</evidence>
<keyword evidence="4 11" id="KW-0547">Nucleotide-binding</keyword>
<dbReference type="GO" id="GO:0008616">
    <property type="term" value="P:tRNA queuosine(34) biosynthetic process"/>
    <property type="evidence" value="ECO:0007669"/>
    <property type="project" value="UniProtKB-UniRule"/>
</dbReference>
<dbReference type="GO" id="GO:0005524">
    <property type="term" value="F:ATP binding"/>
    <property type="evidence" value="ECO:0007669"/>
    <property type="project" value="UniProtKB-UniRule"/>
</dbReference>
<dbReference type="CDD" id="cd01995">
    <property type="entry name" value="QueC-like"/>
    <property type="match status" value="1"/>
</dbReference>
<keyword evidence="5 11" id="KW-0671">Queuosine biosynthesis</keyword>
<dbReference type="PANTHER" id="PTHR42914:SF1">
    <property type="entry name" value="7-CYANO-7-DEAZAGUANINE SYNTHASE"/>
    <property type="match status" value="1"/>
</dbReference>
<dbReference type="Pfam" id="PF06508">
    <property type="entry name" value="QueC"/>
    <property type="match status" value="1"/>
</dbReference>
<dbReference type="RefSeq" id="WP_073180223.1">
    <property type="nucleotide sequence ID" value="NZ_FQYI01000008.1"/>
</dbReference>
<dbReference type="AlphaFoldDB" id="A0A1M6G662"/>
<comment type="function">
    <text evidence="11">Catalyzes the ATP-dependent conversion of 7-carboxy-7-deazaguanine (CDG) to 7-cyano-7-deazaguanine (preQ(0)).</text>
</comment>
<dbReference type="PIRSF" id="PIRSF006293">
    <property type="entry name" value="ExsB"/>
    <property type="match status" value="1"/>
</dbReference>
<keyword evidence="13" id="KW-1185">Reference proteome</keyword>
<evidence type="ECO:0000256" key="7">
    <source>
        <dbReference type="ARBA" id="ARBA00022840"/>
    </source>
</evidence>
<evidence type="ECO:0000256" key="11">
    <source>
        <dbReference type="HAMAP-Rule" id="MF_01633"/>
    </source>
</evidence>
<dbReference type="STRING" id="1118202.SAMN05443429_10873"/>
<comment type="caution">
    <text evidence="11">Lacks conserved residue(s) required for the propagation of feature annotation.</text>
</comment>
<comment type="pathway">
    <text evidence="1 11">Purine metabolism; 7-cyano-7-deazaguanine biosynthesis.</text>
</comment>
<dbReference type="OrthoDB" id="9789567at2"/>
<dbReference type="InterPro" id="IPR018317">
    <property type="entry name" value="QueC"/>
</dbReference>
<dbReference type="GO" id="GO:0016879">
    <property type="term" value="F:ligase activity, forming carbon-nitrogen bonds"/>
    <property type="evidence" value="ECO:0007669"/>
    <property type="project" value="UniProtKB-UniRule"/>
</dbReference>
<keyword evidence="7 11" id="KW-0067">ATP-binding</keyword>
<dbReference type="EC" id="6.3.4.20" evidence="9 11"/>
<keyword evidence="3" id="KW-0479">Metal-binding</keyword>
<dbReference type="NCBIfam" id="TIGR00364">
    <property type="entry name" value="7-cyano-7-deazaguanine synthase QueC"/>
    <property type="match status" value="1"/>
</dbReference>
<gene>
    <name evidence="11" type="primary">queC</name>
    <name evidence="12" type="ORF">SAMN05443429_10873</name>
</gene>
<accession>A0A1M6G662</accession>
<evidence type="ECO:0000256" key="5">
    <source>
        <dbReference type="ARBA" id="ARBA00022785"/>
    </source>
</evidence>
<evidence type="ECO:0000313" key="12">
    <source>
        <dbReference type="EMBL" id="SHJ05442.1"/>
    </source>
</evidence>
<protein>
    <recommendedName>
        <fullName evidence="9 11">7-cyano-7-deazaguanine synthase</fullName>
        <ecNumber evidence="9 11">6.3.4.20</ecNumber>
    </recommendedName>
    <alternativeName>
        <fullName evidence="11">7-cyano-7-carbaguanine synthase</fullName>
    </alternativeName>
    <alternativeName>
        <fullName evidence="11">PreQ(0) synthase</fullName>
    </alternativeName>
    <alternativeName>
        <fullName evidence="11">Queuosine biosynthesis protein QueC</fullName>
    </alternativeName>
</protein>
<evidence type="ECO:0000256" key="9">
    <source>
        <dbReference type="ARBA" id="ARBA00039149"/>
    </source>
</evidence>
<evidence type="ECO:0000256" key="6">
    <source>
        <dbReference type="ARBA" id="ARBA00022833"/>
    </source>
</evidence>
<dbReference type="Gene3D" id="3.40.50.620">
    <property type="entry name" value="HUPs"/>
    <property type="match status" value="1"/>
</dbReference>
<proteinExistence type="inferred from homology"/>
<dbReference type="HAMAP" id="MF_01633">
    <property type="entry name" value="QueC"/>
    <property type="match status" value="1"/>
</dbReference>
<reference evidence="12 13" key="1">
    <citation type="submission" date="2016-11" db="EMBL/GenBank/DDBJ databases">
        <authorList>
            <person name="Jaros S."/>
            <person name="Januszkiewicz K."/>
            <person name="Wedrychowicz H."/>
        </authorList>
    </citation>
    <scope>NUCLEOTIDE SEQUENCE [LARGE SCALE GENOMIC DNA]</scope>
    <source>
        <strain evidence="12 13">DSM 25479</strain>
    </source>
</reference>
<feature type="binding site" evidence="11">
    <location>
        <begin position="7"/>
        <end position="17"/>
    </location>
    <ligand>
        <name>ATP</name>
        <dbReference type="ChEBI" id="CHEBI:30616"/>
    </ligand>
</feature>
<comment type="similarity">
    <text evidence="8 11">Belongs to the QueC family.</text>
</comment>
<evidence type="ECO:0000256" key="3">
    <source>
        <dbReference type="ARBA" id="ARBA00022723"/>
    </source>
</evidence>